<sequence>MSTAWRPPSLREKLGRERWADASRGRRDAPLAMIVDLSRPLVKRHAWSKDVLAPAAGLAEPGHFWEENHEKDLSRQLPLRCGAFRSRNRPH</sequence>
<dbReference type="EMBL" id="CAKXZS010000011">
    <property type="protein sequence ID" value="CAH2397716.1"/>
    <property type="molecule type" value="Genomic_DNA"/>
</dbReference>
<organism evidence="1 2">
    <name type="scientific">Mesorhizobium ventifaucium</name>
    <dbReference type="NCBI Taxonomy" id="666020"/>
    <lineage>
        <taxon>Bacteria</taxon>
        <taxon>Pseudomonadati</taxon>
        <taxon>Pseudomonadota</taxon>
        <taxon>Alphaproteobacteria</taxon>
        <taxon>Hyphomicrobiales</taxon>
        <taxon>Phyllobacteriaceae</taxon>
        <taxon>Mesorhizobium</taxon>
    </lineage>
</organism>
<keyword evidence="2" id="KW-1185">Reference proteome</keyword>
<evidence type="ECO:0000313" key="1">
    <source>
        <dbReference type="EMBL" id="CAH2397716.1"/>
    </source>
</evidence>
<gene>
    <name evidence="1" type="ORF">MES4922_190384</name>
</gene>
<reference evidence="1" key="1">
    <citation type="submission" date="2022-03" db="EMBL/GenBank/DDBJ databases">
        <authorList>
            <person name="Brunel B."/>
        </authorList>
    </citation>
    <scope>NUCLEOTIDE SEQUENCE</scope>
    <source>
        <strain evidence="1">STM4922sample</strain>
    </source>
</reference>
<protein>
    <submittedName>
        <fullName evidence="1">Uncharacterized protein</fullName>
    </submittedName>
</protein>
<accession>A0ABN8JHT6</accession>
<dbReference type="Proteomes" id="UP001152604">
    <property type="component" value="Unassembled WGS sequence"/>
</dbReference>
<comment type="caution">
    <text evidence="1">The sequence shown here is derived from an EMBL/GenBank/DDBJ whole genome shotgun (WGS) entry which is preliminary data.</text>
</comment>
<proteinExistence type="predicted"/>
<name>A0ABN8JHT6_9HYPH</name>
<evidence type="ECO:0000313" key="2">
    <source>
        <dbReference type="Proteomes" id="UP001152604"/>
    </source>
</evidence>